<sequence length="369" mass="38049">MPGWISFVALATLVACGHGGGSVPPSQPPAGGTFTTTTVVAGLTQPTAMALVPDGRIFVCEQGGALRVVKAGALLATPFLSVPVDATGERGLIGVTVDPAFAANGFVYVHYTATSPNLHNRVSRFTAAGDQAVPGSETVLLDLDDLSTATNHNGGALHFGPDGKLYVAAGDNANGSNAQSLTNLLGKLLRLNPDGSVPPDNPLLAQTSGKNRLIWALGLRNPFTFAFQPGTGRLLINDVGQNTWEEINGGQAGANYGWPATEGATSNPAYLSPIYAYPHSGGPVTGCSIVGAAFYDPATPTFPAAFLHKYLFMDYCGGWIRTLDPATGTVGDWLTGLSSPVDLRVAGDGSVLVLSRGGGRLQRVTYTAP</sequence>
<dbReference type="InterPro" id="IPR012938">
    <property type="entry name" value="Glc/Sorbosone_DH"/>
</dbReference>
<evidence type="ECO:0000259" key="1">
    <source>
        <dbReference type="Pfam" id="PF07995"/>
    </source>
</evidence>
<dbReference type="Gene3D" id="2.120.10.30">
    <property type="entry name" value="TolB, C-terminal domain"/>
    <property type="match status" value="1"/>
</dbReference>
<name>A0ABQ5Q012_9BACT</name>
<gene>
    <name evidence="2" type="ORF">GETHED_22370</name>
</gene>
<feature type="domain" description="Glucose/Sorbosone dehydrogenase" evidence="1">
    <location>
        <begin position="43"/>
        <end position="263"/>
    </location>
</feature>
<evidence type="ECO:0000313" key="2">
    <source>
        <dbReference type="EMBL" id="GLH67873.1"/>
    </source>
</evidence>
<dbReference type="Pfam" id="PF07995">
    <property type="entry name" value="GSDH"/>
    <property type="match status" value="1"/>
</dbReference>
<dbReference type="SUPFAM" id="SSF50952">
    <property type="entry name" value="Soluble quinoprotein glucose dehydrogenase"/>
    <property type="match status" value="1"/>
</dbReference>
<evidence type="ECO:0000313" key="3">
    <source>
        <dbReference type="Proteomes" id="UP001165044"/>
    </source>
</evidence>
<dbReference type="Proteomes" id="UP001165044">
    <property type="component" value="Unassembled WGS sequence"/>
</dbReference>
<organism evidence="2 3">
    <name type="scientific">Geothrix edaphica</name>
    <dbReference type="NCBI Taxonomy" id="2927976"/>
    <lineage>
        <taxon>Bacteria</taxon>
        <taxon>Pseudomonadati</taxon>
        <taxon>Acidobacteriota</taxon>
        <taxon>Holophagae</taxon>
        <taxon>Holophagales</taxon>
        <taxon>Holophagaceae</taxon>
        <taxon>Geothrix</taxon>
    </lineage>
</organism>
<dbReference type="EMBL" id="BSDC01000003">
    <property type="protein sequence ID" value="GLH67873.1"/>
    <property type="molecule type" value="Genomic_DNA"/>
</dbReference>
<dbReference type="PANTHER" id="PTHR19328">
    <property type="entry name" value="HEDGEHOG-INTERACTING PROTEIN"/>
    <property type="match status" value="1"/>
</dbReference>
<accession>A0ABQ5Q012</accession>
<protein>
    <recommendedName>
        <fullName evidence="1">Glucose/Sorbosone dehydrogenase domain-containing protein</fullName>
    </recommendedName>
</protein>
<comment type="caution">
    <text evidence="2">The sequence shown here is derived from an EMBL/GenBank/DDBJ whole genome shotgun (WGS) entry which is preliminary data.</text>
</comment>
<dbReference type="InterPro" id="IPR011042">
    <property type="entry name" value="6-blade_b-propeller_TolB-like"/>
</dbReference>
<reference evidence="2" key="1">
    <citation type="journal article" date="2023" name="Antonie Van Leeuwenhoek">
        <title>Mesoterricola silvestris gen. nov., sp. nov., Mesoterricola sediminis sp. nov., Geothrix oryzae sp. nov., Geothrix edaphica sp. nov., Geothrix rubra sp. nov., and Geothrix limicola sp. nov., six novel members of Acidobacteriota isolated from soils.</title>
        <authorList>
            <person name="Itoh H."/>
            <person name="Sugisawa Y."/>
            <person name="Mise K."/>
            <person name="Xu Z."/>
            <person name="Kuniyasu M."/>
            <person name="Ushijima N."/>
            <person name="Kawano K."/>
            <person name="Kobayashi E."/>
            <person name="Shiratori Y."/>
            <person name="Masuda Y."/>
            <person name="Senoo K."/>
        </authorList>
    </citation>
    <scope>NUCLEOTIDE SEQUENCE</scope>
    <source>
        <strain evidence="2">Red802</strain>
    </source>
</reference>
<keyword evidence="3" id="KW-1185">Reference proteome</keyword>
<dbReference type="RefSeq" id="WP_285609350.1">
    <property type="nucleotide sequence ID" value="NZ_BSDC01000003.1"/>
</dbReference>
<proteinExistence type="predicted"/>
<dbReference type="InterPro" id="IPR011041">
    <property type="entry name" value="Quinoprot_gluc/sorb_DH_b-prop"/>
</dbReference>
<dbReference type="PANTHER" id="PTHR19328:SF75">
    <property type="entry name" value="ALDOSE SUGAR DEHYDROGENASE YLII"/>
    <property type="match status" value="1"/>
</dbReference>